<reference evidence="6 7" key="1">
    <citation type="submission" date="2018-12" db="EMBL/GenBank/DDBJ databases">
        <authorList>
            <person name="Criscuolo A."/>
        </authorList>
    </citation>
    <scope>NUCLEOTIDE SEQUENCE [LARGE SCALE GENOMIC DNA]</scope>
    <source>
        <strain evidence="6">ACIP1116281</strain>
    </source>
</reference>
<evidence type="ECO:0000256" key="3">
    <source>
        <dbReference type="ARBA" id="ARBA00022729"/>
    </source>
</evidence>
<dbReference type="SUPFAM" id="SSF53822">
    <property type="entry name" value="Periplasmic binding protein-like I"/>
    <property type="match status" value="1"/>
</dbReference>
<keyword evidence="7" id="KW-1185">Reference proteome</keyword>
<evidence type="ECO:0000313" key="7">
    <source>
        <dbReference type="Proteomes" id="UP000268844"/>
    </source>
</evidence>
<protein>
    <submittedName>
        <fullName evidence="6">D-ribose-binding periplasmic protein</fullName>
    </submittedName>
</protein>
<feature type="domain" description="Periplasmic binding protein" evidence="5">
    <location>
        <begin position="30"/>
        <end position="289"/>
    </location>
</feature>
<gene>
    <name evidence="6" type="primary">rbsB_8</name>
    <name evidence="6" type="ORF">DEVEQU_02842</name>
</gene>
<feature type="chain" id="PRO_5018651056" evidence="4">
    <location>
        <begin position="25"/>
        <end position="330"/>
    </location>
</feature>
<dbReference type="GO" id="GO:0030313">
    <property type="term" value="C:cell envelope"/>
    <property type="evidence" value="ECO:0007669"/>
    <property type="project" value="UniProtKB-SubCell"/>
</dbReference>
<dbReference type="EMBL" id="UZWD01000035">
    <property type="protein sequence ID" value="VDS05699.1"/>
    <property type="molecule type" value="Genomic_DNA"/>
</dbReference>
<comment type="similarity">
    <text evidence="2">Belongs to the bacterial solute-binding protein 2 family.</text>
</comment>
<dbReference type="Proteomes" id="UP000268844">
    <property type="component" value="Unassembled WGS sequence"/>
</dbReference>
<dbReference type="AlphaFoldDB" id="A0A3S4CDQ1"/>
<keyword evidence="3 4" id="KW-0732">Signal</keyword>
<dbReference type="RefSeq" id="WP_126151235.1">
    <property type="nucleotide sequence ID" value="NZ_JBHTMH010000001.1"/>
</dbReference>
<evidence type="ECO:0000256" key="2">
    <source>
        <dbReference type="ARBA" id="ARBA00007639"/>
    </source>
</evidence>
<comment type="subcellular location">
    <subcellularLocation>
        <location evidence="1">Cell envelope</location>
    </subcellularLocation>
</comment>
<proteinExistence type="inferred from homology"/>
<dbReference type="CDD" id="cd01536">
    <property type="entry name" value="PBP1_ABC_sugar_binding-like"/>
    <property type="match status" value="1"/>
</dbReference>
<organism evidence="6 7">
    <name type="scientific">Devosia equisanguinis</name>
    <dbReference type="NCBI Taxonomy" id="2490941"/>
    <lineage>
        <taxon>Bacteria</taxon>
        <taxon>Pseudomonadati</taxon>
        <taxon>Pseudomonadota</taxon>
        <taxon>Alphaproteobacteria</taxon>
        <taxon>Hyphomicrobiales</taxon>
        <taxon>Devosiaceae</taxon>
        <taxon>Devosia</taxon>
    </lineage>
</organism>
<dbReference type="Gene3D" id="3.40.50.2300">
    <property type="match status" value="2"/>
</dbReference>
<evidence type="ECO:0000259" key="5">
    <source>
        <dbReference type="Pfam" id="PF13407"/>
    </source>
</evidence>
<dbReference type="InterPro" id="IPR025997">
    <property type="entry name" value="SBP_2_dom"/>
</dbReference>
<dbReference type="PANTHER" id="PTHR46847">
    <property type="entry name" value="D-ALLOSE-BINDING PERIPLASMIC PROTEIN-RELATED"/>
    <property type="match status" value="1"/>
</dbReference>
<sequence>MKRSIVLAAAAALMATLSASASFAQDNITIGYISPIAAQPGQQVINAAMEKAAADLGWQWRLLDANLSADRQVSHVDTLLTLGVKAFASWSLDPNAVAGAYSRANAQGVPVIGVNSSGEGVTSSVWWAANLCTEGGAYDQQAAWIAERAPAAKVIVMGGPPVPSIQNNVTCFTNAAKAAGLEIIDQVDNTKDSAANASTLAADEILRFPDAQVFWAYNDQSALGISAALASSGKPIYGGQSKEGVMIFGINGDDDAIQAVRDGRITGTWDPDSYATGWAVALAMKNAIDNPTGEHPDLTVKSTLFTSDNIDTWVAPLERPYSLDNIPLVD</sequence>
<evidence type="ECO:0000313" key="6">
    <source>
        <dbReference type="EMBL" id="VDS05699.1"/>
    </source>
</evidence>
<name>A0A3S4CDQ1_9HYPH</name>
<feature type="signal peptide" evidence="4">
    <location>
        <begin position="1"/>
        <end position="24"/>
    </location>
</feature>
<dbReference type="GO" id="GO:0030246">
    <property type="term" value="F:carbohydrate binding"/>
    <property type="evidence" value="ECO:0007669"/>
    <property type="project" value="UniProtKB-ARBA"/>
</dbReference>
<dbReference type="PANTHER" id="PTHR46847:SF1">
    <property type="entry name" value="D-ALLOSE-BINDING PERIPLASMIC PROTEIN-RELATED"/>
    <property type="match status" value="1"/>
</dbReference>
<accession>A0A3S4CDQ1</accession>
<evidence type="ECO:0000256" key="1">
    <source>
        <dbReference type="ARBA" id="ARBA00004196"/>
    </source>
</evidence>
<dbReference type="InterPro" id="IPR028082">
    <property type="entry name" value="Peripla_BP_I"/>
</dbReference>
<dbReference type="Pfam" id="PF13407">
    <property type="entry name" value="Peripla_BP_4"/>
    <property type="match status" value="1"/>
</dbReference>
<dbReference type="OrthoDB" id="1957427at2"/>
<evidence type="ECO:0000256" key="4">
    <source>
        <dbReference type="SAM" id="SignalP"/>
    </source>
</evidence>